<feature type="chain" id="PRO_5045372041" description="Secreted protein" evidence="3">
    <location>
        <begin position="25"/>
        <end position="214"/>
    </location>
</feature>
<keyword evidence="2" id="KW-0472">Membrane</keyword>
<dbReference type="RefSeq" id="WP_318595888.1">
    <property type="nucleotide sequence ID" value="NZ_JAWSTH010000007.1"/>
</dbReference>
<evidence type="ECO:0000256" key="1">
    <source>
        <dbReference type="SAM" id="MobiDB-lite"/>
    </source>
</evidence>
<keyword evidence="5" id="KW-1185">Reference proteome</keyword>
<dbReference type="EMBL" id="JAWSTH010000007">
    <property type="protein sequence ID" value="MDW5593628.1"/>
    <property type="molecule type" value="Genomic_DNA"/>
</dbReference>
<protein>
    <recommendedName>
        <fullName evidence="6">Secreted protein</fullName>
    </recommendedName>
</protein>
<name>A0ABU4HJX7_9ACTN</name>
<feature type="region of interest" description="Disordered" evidence="1">
    <location>
        <begin position="80"/>
        <end position="153"/>
    </location>
</feature>
<accession>A0ABU4HJX7</accession>
<keyword evidence="3" id="KW-0732">Signal</keyword>
<feature type="transmembrane region" description="Helical" evidence="2">
    <location>
        <begin position="185"/>
        <end position="204"/>
    </location>
</feature>
<keyword evidence="2" id="KW-1133">Transmembrane helix</keyword>
<feature type="signal peptide" evidence="3">
    <location>
        <begin position="1"/>
        <end position="24"/>
    </location>
</feature>
<keyword evidence="2" id="KW-0812">Transmembrane</keyword>
<dbReference type="Proteomes" id="UP001284601">
    <property type="component" value="Unassembled WGS sequence"/>
</dbReference>
<evidence type="ECO:0000256" key="3">
    <source>
        <dbReference type="SAM" id="SignalP"/>
    </source>
</evidence>
<reference evidence="4 5" key="2">
    <citation type="submission" date="2023-10" db="EMBL/GenBank/DDBJ databases">
        <authorList>
            <person name="Han X.F."/>
        </authorList>
    </citation>
    <scope>NUCLEOTIDE SEQUENCE [LARGE SCALE GENOMIC DNA]</scope>
    <source>
        <strain evidence="4 5">KCTC 39840</strain>
    </source>
</reference>
<comment type="caution">
    <text evidence="4">The sequence shown here is derived from an EMBL/GenBank/DDBJ whole genome shotgun (WGS) entry which is preliminary data.</text>
</comment>
<evidence type="ECO:0008006" key="6">
    <source>
        <dbReference type="Google" id="ProtNLM"/>
    </source>
</evidence>
<organism evidence="4 5">
    <name type="scientific">Conexibacter stalactiti</name>
    <dbReference type="NCBI Taxonomy" id="1940611"/>
    <lineage>
        <taxon>Bacteria</taxon>
        <taxon>Bacillati</taxon>
        <taxon>Actinomycetota</taxon>
        <taxon>Thermoleophilia</taxon>
        <taxon>Solirubrobacterales</taxon>
        <taxon>Conexibacteraceae</taxon>
        <taxon>Conexibacter</taxon>
    </lineage>
</organism>
<evidence type="ECO:0000256" key="2">
    <source>
        <dbReference type="SAM" id="Phobius"/>
    </source>
</evidence>
<feature type="compositionally biased region" description="Low complexity" evidence="1">
    <location>
        <begin position="121"/>
        <end position="133"/>
    </location>
</feature>
<proteinExistence type="predicted"/>
<gene>
    <name evidence="4" type="ORF">R7226_04730</name>
</gene>
<evidence type="ECO:0000313" key="4">
    <source>
        <dbReference type="EMBL" id="MDW5593628.1"/>
    </source>
</evidence>
<sequence length="214" mass="20733">MLRPTLLIALFALALGLAAASAGAATPDQIIKDCSGSATGLLQKDYSKADLRRAQKEMTGDVIEYTGCPDAIAARLRARAPTNGDGSNGSDGSGGDTGGGGGGGGFDGGTGSSGGDYYDPAPSTSGTGADGTATDGGTGTTDPAAAAAAMANPQAGSSEAVRLAGETITPGITLDGDARALPTPLIAFLVLLAAGAIGIGLPTIGRRVLARRRA</sequence>
<feature type="compositionally biased region" description="Low complexity" evidence="1">
    <location>
        <begin position="140"/>
        <end position="153"/>
    </location>
</feature>
<reference evidence="5" key="1">
    <citation type="submission" date="2023-07" db="EMBL/GenBank/DDBJ databases">
        <title>Conexibacter stalactiti sp. nov., isolated from stalactites in a lava cave and emended description of the genus Conexibacter.</title>
        <authorList>
            <person name="Lee S.D."/>
        </authorList>
    </citation>
    <scope>NUCLEOTIDE SEQUENCE [LARGE SCALE GENOMIC DNA]</scope>
    <source>
        <strain evidence="5">KCTC 39840</strain>
    </source>
</reference>
<evidence type="ECO:0000313" key="5">
    <source>
        <dbReference type="Proteomes" id="UP001284601"/>
    </source>
</evidence>
<feature type="compositionally biased region" description="Gly residues" evidence="1">
    <location>
        <begin position="86"/>
        <end position="114"/>
    </location>
</feature>